<dbReference type="KEGG" id="xal:XALC_2567"/>
<dbReference type="Pfam" id="PF07883">
    <property type="entry name" value="Cupin_2"/>
    <property type="match status" value="1"/>
</dbReference>
<proteinExistence type="predicted"/>
<dbReference type="EMBL" id="FP565176">
    <property type="protein sequence ID" value="CBA17046.1"/>
    <property type="molecule type" value="Genomic_DNA"/>
</dbReference>
<dbReference type="STRING" id="380358.XALC_2567"/>
<sequence>MTDICTTSGKLLTPLPDASGGEVFTELLRRPGCRIERIVSHGQTTPQETPYLQAHDEWVMVLSGRARVVVHDQEVALAPGDDLLIPAHTPHWVSFTDLDHATVWLAIHLGEADAAV</sequence>
<evidence type="ECO:0000313" key="3">
    <source>
        <dbReference type="Proteomes" id="UP000001890"/>
    </source>
</evidence>
<keyword evidence="3" id="KW-1185">Reference proteome</keyword>
<evidence type="ECO:0000259" key="1">
    <source>
        <dbReference type="Pfam" id="PF07883"/>
    </source>
</evidence>
<dbReference type="SUPFAM" id="SSF51182">
    <property type="entry name" value="RmlC-like cupins"/>
    <property type="match status" value="1"/>
</dbReference>
<evidence type="ECO:0000313" key="2">
    <source>
        <dbReference type="EMBL" id="CBA17046.1"/>
    </source>
</evidence>
<dbReference type="OrthoDB" id="9798585at2"/>
<gene>
    <name evidence="2" type="ordered locus">XALc_2567</name>
</gene>
<protein>
    <recommendedName>
        <fullName evidence="1">Cupin type-2 domain-containing protein</fullName>
    </recommendedName>
</protein>
<dbReference type="AlphaFoldDB" id="D2UF85"/>
<name>D2UF85_XANAP</name>
<feature type="domain" description="Cupin type-2" evidence="1">
    <location>
        <begin position="50"/>
        <end position="107"/>
    </location>
</feature>
<dbReference type="Proteomes" id="UP000001890">
    <property type="component" value="Chromosome"/>
</dbReference>
<dbReference type="InterPro" id="IPR013096">
    <property type="entry name" value="Cupin_2"/>
</dbReference>
<dbReference type="Gene3D" id="2.60.120.10">
    <property type="entry name" value="Jelly Rolls"/>
    <property type="match status" value="1"/>
</dbReference>
<dbReference type="eggNOG" id="COG1917">
    <property type="taxonomic scope" value="Bacteria"/>
</dbReference>
<dbReference type="InterPro" id="IPR011051">
    <property type="entry name" value="RmlC_Cupin_sf"/>
</dbReference>
<reference evidence="2 3" key="1">
    <citation type="journal article" date="2009" name="BMC Genomics">
        <title>The complete genome sequence of Xanthomonas albilineans provides new insights into the reductive genome evolution of the xylem-limited Xanthomonadaceae.</title>
        <authorList>
            <person name="Pieretti I."/>
            <person name="Royer M."/>
            <person name="Barbe V."/>
            <person name="Carrere S."/>
            <person name="Koebnik R."/>
            <person name="Cociancich S."/>
            <person name="Couloux A."/>
            <person name="Darrasse A."/>
            <person name="Gouzy J."/>
            <person name="Jacques M.A."/>
            <person name="Lauber E."/>
            <person name="Manceau C."/>
            <person name="Mangenot S."/>
            <person name="Poussier S."/>
            <person name="Segurens B."/>
            <person name="Szurek B."/>
            <person name="Verdier V."/>
            <person name="Arlat M."/>
            <person name="Rott P."/>
        </authorList>
    </citation>
    <scope>NUCLEOTIDE SEQUENCE [LARGE SCALE GENOMIC DNA]</scope>
    <source>
        <strain evidence="3">GPE PC73 / CFBP 7063</strain>
    </source>
</reference>
<accession>D2UF85</accession>
<dbReference type="InterPro" id="IPR014710">
    <property type="entry name" value="RmlC-like_jellyroll"/>
</dbReference>
<dbReference type="GeneID" id="57877872"/>
<dbReference type="RefSeq" id="WP_012917041.1">
    <property type="nucleotide sequence ID" value="NC_013722.1"/>
</dbReference>
<dbReference type="CDD" id="cd06981">
    <property type="entry name" value="cupin_reut_a1446"/>
    <property type="match status" value="1"/>
</dbReference>
<organism evidence="2 3">
    <name type="scientific">Xanthomonas albilineans (strain GPE PC73 / CFBP 7063)</name>
    <dbReference type="NCBI Taxonomy" id="380358"/>
    <lineage>
        <taxon>Bacteria</taxon>
        <taxon>Pseudomonadati</taxon>
        <taxon>Pseudomonadota</taxon>
        <taxon>Gammaproteobacteria</taxon>
        <taxon>Lysobacterales</taxon>
        <taxon>Lysobacteraceae</taxon>
        <taxon>Xanthomonas</taxon>
    </lineage>
</organism>
<dbReference type="PATRIC" id="fig|29447.3.peg.2520"/>